<dbReference type="GO" id="GO:0005759">
    <property type="term" value="C:mitochondrial matrix"/>
    <property type="evidence" value="ECO:0007669"/>
    <property type="project" value="TreeGrafter"/>
</dbReference>
<dbReference type="EMBL" id="AAXT01000001">
    <property type="protein sequence ID" value="EDO08510.1"/>
    <property type="molecule type" value="Genomic_DNA"/>
</dbReference>
<comment type="caution">
    <text evidence="1">The sequence shown here is derived from an EMBL/GenBank/DDBJ whole genome shotgun (WGS) entry which is preliminary data.</text>
</comment>
<dbReference type="GeneID" id="5480334"/>
<evidence type="ECO:0000313" key="2">
    <source>
        <dbReference type="Proteomes" id="UP000002173"/>
    </source>
</evidence>
<dbReference type="FunCoup" id="A7APM6">
    <property type="interactions" value="9"/>
</dbReference>
<dbReference type="Proteomes" id="UP000002173">
    <property type="component" value="Unassembled WGS sequence"/>
</dbReference>
<reference evidence="1 2" key="1">
    <citation type="journal article" date="2007" name="PLoS Pathog.">
        <title>Genome sequence of Babesia bovis and comparative analysis of apicomplexan hemoprotozoa.</title>
        <authorList>
            <person name="Brayton K.A."/>
            <person name="Lau A.O.T."/>
            <person name="Herndon D.R."/>
            <person name="Hannick L."/>
            <person name="Kappmeyer L.S."/>
            <person name="Berens S.J."/>
            <person name="Bidwell S.L."/>
            <person name="Brown W.C."/>
            <person name="Crabtree J."/>
            <person name="Fadrosh D."/>
            <person name="Feldblum T."/>
            <person name="Forberger H.A."/>
            <person name="Haas B.J."/>
            <person name="Howell J.M."/>
            <person name="Khouri H."/>
            <person name="Koo H."/>
            <person name="Mann D.J."/>
            <person name="Norimine J."/>
            <person name="Paulsen I.T."/>
            <person name="Radune D."/>
            <person name="Ren Q."/>
            <person name="Smith R.K. Jr."/>
            <person name="Suarez C.E."/>
            <person name="White O."/>
            <person name="Wortman J.R."/>
            <person name="Knowles D.P. Jr."/>
            <person name="McElwain T.F."/>
            <person name="Nene V.M."/>
        </authorList>
    </citation>
    <scope>NUCLEOTIDE SEQUENCE [LARGE SCALE GENOMIC DNA]</scope>
    <source>
        <strain evidence="1">T2Bo</strain>
    </source>
</reference>
<dbReference type="GO" id="GO:0044528">
    <property type="term" value="P:regulation of mitochondrial mRNA stability"/>
    <property type="evidence" value="ECO:0007669"/>
    <property type="project" value="TreeGrafter"/>
</dbReference>
<keyword evidence="2" id="KW-1185">Reference proteome</keyword>
<accession>A7APM6</accession>
<dbReference type="GO" id="GO:0035770">
    <property type="term" value="C:ribonucleoprotein granule"/>
    <property type="evidence" value="ECO:0007669"/>
    <property type="project" value="TreeGrafter"/>
</dbReference>
<dbReference type="InParanoid" id="A7APM6"/>
<dbReference type="AlphaFoldDB" id="A7APM6"/>
<protein>
    <recommendedName>
        <fullName evidence="3">RAP domain-containing protein</fullName>
    </recommendedName>
</protein>
<proteinExistence type="predicted"/>
<dbReference type="VEuPathDB" id="PiroplasmaDB:BBOV_III009540"/>
<reference evidence="2" key="3">
    <citation type="journal article" date="2021" name="Int. J. Parasitol.">
        <title>Comparative analysis of gene expression between Babesia bovis blood stages and kinetes allowed by improved genome annotation.</title>
        <authorList>
            <person name="Ueti M.W."/>
            <person name="Johnson W.C."/>
            <person name="Kappmeyer L.S."/>
            <person name="Herndon D.R."/>
            <person name="Mousel M.R."/>
            <person name="Reif K.E."/>
            <person name="Taus N.S."/>
            <person name="Ifeonu O.O."/>
            <person name="Silva J.C."/>
            <person name="Suarez C.E."/>
            <person name="Brayton K.A."/>
        </authorList>
    </citation>
    <scope>NUCLEOTIDE SEQUENCE [LARGE SCALE GENOMIC DNA]</scope>
</reference>
<dbReference type="STRING" id="5865.A7APM6"/>
<name>A7APM6_BABBO</name>
<dbReference type="RefSeq" id="XP_001612078.1">
    <property type="nucleotide sequence ID" value="XM_001612028.1"/>
</dbReference>
<dbReference type="OMA" id="ETWLNMD"/>
<sequence>MRLVYHSRATRLSRAVLASETLIGTPYVIGHLGAQNDMYISRPLRLMFIKNRGRYLTTSVSHDDFVKQCNDESLDHEATSFEATIKPSGTLKQYKAKSRFSATNVQEQDMYSAKPVWQQLNDIESKWNMHFRHKTRIDSQKSIAKAKKSVESLDSIESNESRLIDLDTFRSSTKRSASAPENVTVTESHKLEPMTVPSHRIPKSNTLNSLSNVAPGDQLVNDLHLKGDAYYEAVPIDTGMEPALETDTLSTKELRLKESVSPEAMIGRLLTDSERSVLESIMPTQPAGVIDAASPAAVIAAETKLEPETWLNMDPGHIVLQQSILKCKSSSQVLAAIQDKVTKLNAVNAATALHRIARHTTSYSRYTLTGNNTFAQLLSAVEAHIATLDPQGVTNVLWSIVKLRIHPQWMDSLLVTMQKHVKELGTSELASSLFAVSKLATMSTAGIDLRDMLLGTVQEKVTHFRTPLDITCVATALARLNVRNPVIFSQLSAAVLAVIDDFAMQQLCGIAWAYASLGFSDKALFRKIRLIIESKASGTNIGDVVHLTWALSKLREADHELFLCTVSPLVRSHIAHLRCRDISTIAWAYLNADIEDTDLFEDLASALLHHVDEMTTRDISAAVAAFAHMAEEHKTLFKKMRNRAQLMLNEFTPLQLAKITRGFIAVSDERFYSQLCKVIESKVYLMLPENVVEILMGLMEASQVPPLLLKKLIETVSTGAHKMYAEDCLLLLQVATTLKKQSDPTLMSALDKLASAMVDQIERRVSRWRCYNIEHISLFFECLAAMGIGGSKGDSAVRTLAKHMASCLNRLMNNNVSGDHKNKVIQEYIKACAGLPPRKLAILSAELSKSTEFMRAMHGVVASLSSCHDLDVVETVHNLIKMGYMDDSVIAMCDTVAGMNQNDANATTLSKAVYALTEANLHLPWVRKVLKVAIDMDDANPESMISLMWSCVVLGEDEILVQMLNKYVPTFDELPTDMLQAQQVALHVMHCLMPGNNEMYPNELVATNSQDEHESISNLTKWNINPDVITTLQEWLDYQRDDLYTISQGGRKKRAIELDYDNMLSECLIQMKIPHKTVHTIQNVYKASVAFPLERHLIDVLSFSDCFIPHGKPRSRALLRQRQLKLMGYGVVSIQLTKLYESSREGTTRQLIAKALSSFCDAAVDYLPPGE</sequence>
<gene>
    <name evidence="1" type="ORF">BBOV_III009540</name>
</gene>
<dbReference type="GO" id="GO:0003723">
    <property type="term" value="F:RNA binding"/>
    <property type="evidence" value="ECO:0007669"/>
    <property type="project" value="TreeGrafter"/>
</dbReference>
<dbReference type="PANTHER" id="PTHR21228">
    <property type="entry name" value="FAST LEU-RICH DOMAIN-CONTAINING"/>
    <property type="match status" value="1"/>
</dbReference>
<dbReference type="GO" id="GO:0000963">
    <property type="term" value="P:mitochondrial RNA processing"/>
    <property type="evidence" value="ECO:0007669"/>
    <property type="project" value="TreeGrafter"/>
</dbReference>
<evidence type="ECO:0000313" key="1">
    <source>
        <dbReference type="EMBL" id="EDO08510.1"/>
    </source>
</evidence>
<organism evidence="1 2">
    <name type="scientific">Babesia bovis</name>
    <dbReference type="NCBI Taxonomy" id="5865"/>
    <lineage>
        <taxon>Eukaryota</taxon>
        <taxon>Sar</taxon>
        <taxon>Alveolata</taxon>
        <taxon>Apicomplexa</taxon>
        <taxon>Aconoidasida</taxon>
        <taxon>Piroplasmida</taxon>
        <taxon>Babesiidae</taxon>
        <taxon>Babesia</taxon>
    </lineage>
</organism>
<dbReference type="PANTHER" id="PTHR21228:SF40">
    <property type="entry name" value="LD45607P"/>
    <property type="match status" value="1"/>
</dbReference>
<dbReference type="eggNOG" id="ENOG502RSUJ">
    <property type="taxonomic scope" value="Eukaryota"/>
</dbReference>
<reference evidence="2" key="2">
    <citation type="journal article" date="2020" name="Data Brief">
        <title>Transcriptome dataset of Babesia bovis life stages within vertebrate and invertebrate hosts.</title>
        <authorList>
            <person name="Ueti M.W."/>
            <person name="Johnson W.C."/>
            <person name="Kappmeyer L.S."/>
            <person name="Herndon D.R."/>
            <person name="Mousel M.R."/>
            <person name="Reif K.E."/>
            <person name="Taus N.S."/>
            <person name="Ifeonu O.O."/>
            <person name="Silva J.C."/>
            <person name="Suarez C.E."/>
            <person name="Brayton K.A."/>
        </authorList>
    </citation>
    <scope>NUCLEOTIDE SEQUENCE [LARGE SCALE GENOMIC DNA]</scope>
</reference>
<evidence type="ECO:0008006" key="3">
    <source>
        <dbReference type="Google" id="ProtNLM"/>
    </source>
</evidence>
<dbReference type="KEGG" id="bbo:BBOV_III009540"/>
<dbReference type="InterPro" id="IPR050870">
    <property type="entry name" value="FAST_kinase"/>
</dbReference>